<dbReference type="Proteomes" id="UP000266721">
    <property type="component" value="Unassembled WGS sequence"/>
</dbReference>
<accession>A0A3L5TTN6</accession>
<sequence length="152" mass="17025">LEISKSVIYENQDVMYCVLDGLKLTEGNYTVRIRAVNRMYLRSGIVDTNVGVSAFPSYLTGSPSLDQFVTNNTVTVSWTNHFQSQQPIFYEVSAGTKFGGADIIQWQETKNTFIEFEIPLKIKLTKGLMIYLTIRGISANGMTRALNAVVKI</sequence>
<evidence type="ECO:0000313" key="2">
    <source>
        <dbReference type="Proteomes" id="UP000266721"/>
    </source>
</evidence>
<keyword evidence="2" id="KW-1185">Reference proteome</keyword>
<dbReference type="AlphaFoldDB" id="A0A3L5TTN6"/>
<reference evidence="1 2" key="1">
    <citation type="journal article" date="2016" name="PLoS ONE">
        <title>A First Insight into the Genome of the Filter-Feeder Mussel Mytilus galloprovincialis.</title>
        <authorList>
            <person name="Murgarella M."/>
            <person name="Puiu D."/>
            <person name="Novoa B."/>
            <person name="Figueras A."/>
            <person name="Posada D."/>
            <person name="Canchaya C."/>
        </authorList>
    </citation>
    <scope>NUCLEOTIDE SEQUENCE [LARGE SCALE GENOMIC DNA]</scope>
    <source>
        <tissue evidence="1">Muscle</tissue>
    </source>
</reference>
<proteinExistence type="predicted"/>
<protein>
    <recommendedName>
        <fullName evidence="3">Jagged 1-like</fullName>
    </recommendedName>
</protein>
<name>A0A3L5TTN6_MYTGA</name>
<feature type="non-terminal residue" evidence="1">
    <location>
        <position position="1"/>
    </location>
</feature>
<evidence type="ECO:0008006" key="3">
    <source>
        <dbReference type="Google" id="ProtNLM"/>
    </source>
</evidence>
<dbReference type="EMBL" id="KV583759">
    <property type="protein sequence ID" value="OPL33303.1"/>
    <property type="molecule type" value="Genomic_DNA"/>
</dbReference>
<organism evidence="1 2">
    <name type="scientific">Mytilus galloprovincialis</name>
    <name type="common">Mediterranean mussel</name>
    <dbReference type="NCBI Taxonomy" id="29158"/>
    <lineage>
        <taxon>Eukaryota</taxon>
        <taxon>Metazoa</taxon>
        <taxon>Spiralia</taxon>
        <taxon>Lophotrochozoa</taxon>
        <taxon>Mollusca</taxon>
        <taxon>Bivalvia</taxon>
        <taxon>Autobranchia</taxon>
        <taxon>Pteriomorphia</taxon>
        <taxon>Mytilida</taxon>
        <taxon>Mytiloidea</taxon>
        <taxon>Mytilidae</taxon>
        <taxon>Mytilinae</taxon>
        <taxon>Mytilus</taxon>
    </lineage>
</organism>
<evidence type="ECO:0000313" key="1">
    <source>
        <dbReference type="EMBL" id="OPL33303.1"/>
    </source>
</evidence>
<comment type="caution">
    <text evidence="1">The sequence shown here is derived from an EMBL/GenBank/DDBJ whole genome shotgun (WGS) entry which is preliminary data.</text>
</comment>
<gene>
    <name evidence="1" type="ORF">AM593_06254</name>
</gene>